<evidence type="ECO:0000256" key="5">
    <source>
        <dbReference type="ARBA" id="ARBA00022842"/>
    </source>
</evidence>
<keyword evidence="6 8" id="KW-0443">Lipid metabolism</keyword>
<dbReference type="SUPFAM" id="SSF56214">
    <property type="entry name" value="4'-phosphopantetheinyl transferase"/>
    <property type="match status" value="1"/>
</dbReference>
<comment type="caution">
    <text evidence="10">The sequence shown here is derived from an EMBL/GenBank/DDBJ whole genome shotgun (WGS) entry which is preliminary data.</text>
</comment>
<organism evidence="10 11">
    <name type="scientific">Paenibacillus albiflavus</name>
    <dbReference type="NCBI Taxonomy" id="2545760"/>
    <lineage>
        <taxon>Bacteria</taxon>
        <taxon>Bacillati</taxon>
        <taxon>Bacillota</taxon>
        <taxon>Bacilli</taxon>
        <taxon>Bacillales</taxon>
        <taxon>Paenibacillaceae</taxon>
        <taxon>Paenibacillus</taxon>
    </lineage>
</organism>
<dbReference type="EMBL" id="SKFG01000008">
    <property type="protein sequence ID" value="TCZ77858.1"/>
    <property type="molecule type" value="Genomic_DNA"/>
</dbReference>
<dbReference type="EC" id="2.7.8.7" evidence="8"/>
<comment type="cofactor">
    <cofactor evidence="8">
        <name>Mg(2+)</name>
        <dbReference type="ChEBI" id="CHEBI:18420"/>
    </cofactor>
</comment>
<protein>
    <recommendedName>
        <fullName evidence="8">Holo-[acyl-carrier-protein] synthase</fullName>
        <shortName evidence="8">Holo-ACP synthase</shortName>
        <ecNumber evidence="8">2.7.8.7</ecNumber>
    </recommendedName>
    <alternativeName>
        <fullName evidence="8">4'-phosphopantetheinyl transferase AcpS</fullName>
    </alternativeName>
</protein>
<dbReference type="RefSeq" id="WP_132417940.1">
    <property type="nucleotide sequence ID" value="NZ_SKFG01000008.1"/>
</dbReference>
<feature type="binding site" evidence="8">
    <location>
        <position position="8"/>
    </location>
    <ligand>
        <name>Mg(2+)</name>
        <dbReference type="ChEBI" id="CHEBI:18420"/>
    </ligand>
</feature>
<comment type="function">
    <text evidence="8">Transfers the 4'-phosphopantetheine moiety from coenzyme A to a Ser of acyl-carrier-protein.</text>
</comment>
<keyword evidence="3 8" id="KW-0479">Metal-binding</keyword>
<dbReference type="GO" id="GO:0000287">
    <property type="term" value="F:magnesium ion binding"/>
    <property type="evidence" value="ECO:0007669"/>
    <property type="project" value="UniProtKB-UniRule"/>
</dbReference>
<evidence type="ECO:0000313" key="11">
    <source>
        <dbReference type="Proteomes" id="UP000295418"/>
    </source>
</evidence>
<evidence type="ECO:0000256" key="7">
    <source>
        <dbReference type="ARBA" id="ARBA00023160"/>
    </source>
</evidence>
<reference evidence="10 11" key="1">
    <citation type="submission" date="2019-03" db="EMBL/GenBank/DDBJ databases">
        <authorList>
            <person name="Kim M.K.M."/>
        </authorList>
    </citation>
    <scope>NUCLEOTIDE SEQUENCE [LARGE SCALE GENOMIC DNA]</scope>
    <source>
        <strain evidence="10 11">18JY21-1</strain>
    </source>
</reference>
<evidence type="ECO:0000313" key="10">
    <source>
        <dbReference type="EMBL" id="TCZ77858.1"/>
    </source>
</evidence>
<keyword evidence="2 8" id="KW-0808">Transferase</keyword>
<gene>
    <name evidence="8 10" type="primary">acpS</name>
    <name evidence="10" type="ORF">E0485_09500</name>
</gene>
<dbReference type="InterPro" id="IPR008278">
    <property type="entry name" value="4-PPantetheinyl_Trfase_dom"/>
</dbReference>
<keyword evidence="4 8" id="KW-0276">Fatty acid metabolism</keyword>
<sequence>MIIGIGTDLLEIDRIKRILESKTAQRFMERLLTKEERAQAEQRQGRLVEFLAGRFSAKEAVAKALGCGIGAEVSFHDIVITYEPSGRPICHLSPQSLERLRLSPHVKIHLSVTHTDHLAAAYVIVEE</sequence>
<dbReference type="InterPro" id="IPR004568">
    <property type="entry name" value="Ppantetheine-prot_Trfase_dom"/>
</dbReference>
<keyword evidence="1 8" id="KW-0444">Lipid biosynthesis</keyword>
<name>A0A4R4EI43_9BACL</name>
<evidence type="ECO:0000259" key="9">
    <source>
        <dbReference type="Pfam" id="PF01648"/>
    </source>
</evidence>
<comment type="catalytic activity">
    <reaction evidence="8">
        <text>apo-[ACP] + CoA = holo-[ACP] + adenosine 3',5'-bisphosphate + H(+)</text>
        <dbReference type="Rhea" id="RHEA:12068"/>
        <dbReference type="Rhea" id="RHEA-COMP:9685"/>
        <dbReference type="Rhea" id="RHEA-COMP:9690"/>
        <dbReference type="ChEBI" id="CHEBI:15378"/>
        <dbReference type="ChEBI" id="CHEBI:29999"/>
        <dbReference type="ChEBI" id="CHEBI:57287"/>
        <dbReference type="ChEBI" id="CHEBI:58343"/>
        <dbReference type="ChEBI" id="CHEBI:64479"/>
        <dbReference type="EC" id="2.7.8.7"/>
    </reaction>
</comment>
<comment type="similarity">
    <text evidence="8">Belongs to the P-Pant transferase superfamily. AcpS family.</text>
</comment>
<evidence type="ECO:0000256" key="3">
    <source>
        <dbReference type="ARBA" id="ARBA00022723"/>
    </source>
</evidence>
<dbReference type="GO" id="GO:0008897">
    <property type="term" value="F:holo-[acyl-carrier-protein] synthase activity"/>
    <property type="evidence" value="ECO:0007669"/>
    <property type="project" value="UniProtKB-UniRule"/>
</dbReference>
<dbReference type="NCBIfam" id="TIGR00516">
    <property type="entry name" value="acpS"/>
    <property type="match status" value="1"/>
</dbReference>
<dbReference type="GO" id="GO:0005737">
    <property type="term" value="C:cytoplasm"/>
    <property type="evidence" value="ECO:0007669"/>
    <property type="project" value="UniProtKB-SubCell"/>
</dbReference>
<feature type="binding site" evidence="8">
    <location>
        <position position="59"/>
    </location>
    <ligand>
        <name>Mg(2+)</name>
        <dbReference type="ChEBI" id="CHEBI:18420"/>
    </ligand>
</feature>
<dbReference type="GO" id="GO:0006633">
    <property type="term" value="P:fatty acid biosynthetic process"/>
    <property type="evidence" value="ECO:0007669"/>
    <property type="project" value="UniProtKB-UniRule"/>
</dbReference>
<dbReference type="AlphaFoldDB" id="A0A4R4EI43"/>
<evidence type="ECO:0000256" key="2">
    <source>
        <dbReference type="ARBA" id="ARBA00022679"/>
    </source>
</evidence>
<evidence type="ECO:0000256" key="1">
    <source>
        <dbReference type="ARBA" id="ARBA00022516"/>
    </source>
</evidence>
<accession>A0A4R4EI43</accession>
<keyword evidence="8" id="KW-0963">Cytoplasm</keyword>
<dbReference type="Pfam" id="PF01648">
    <property type="entry name" value="ACPS"/>
    <property type="match status" value="1"/>
</dbReference>
<dbReference type="HAMAP" id="MF_00101">
    <property type="entry name" value="AcpS"/>
    <property type="match status" value="1"/>
</dbReference>
<dbReference type="Gene3D" id="3.90.470.20">
    <property type="entry name" value="4'-phosphopantetheinyl transferase domain"/>
    <property type="match status" value="1"/>
</dbReference>
<dbReference type="OrthoDB" id="517356at2"/>
<keyword evidence="7 8" id="KW-0275">Fatty acid biosynthesis</keyword>
<evidence type="ECO:0000256" key="6">
    <source>
        <dbReference type="ARBA" id="ARBA00023098"/>
    </source>
</evidence>
<evidence type="ECO:0000256" key="4">
    <source>
        <dbReference type="ARBA" id="ARBA00022832"/>
    </source>
</evidence>
<keyword evidence="11" id="KW-1185">Reference proteome</keyword>
<feature type="domain" description="4'-phosphopantetheinyl transferase" evidence="9">
    <location>
        <begin position="4"/>
        <end position="102"/>
    </location>
</feature>
<dbReference type="InterPro" id="IPR037143">
    <property type="entry name" value="4-PPantetheinyl_Trfase_dom_sf"/>
</dbReference>
<dbReference type="Proteomes" id="UP000295418">
    <property type="component" value="Unassembled WGS sequence"/>
</dbReference>
<keyword evidence="5 8" id="KW-0460">Magnesium</keyword>
<dbReference type="InterPro" id="IPR002582">
    <property type="entry name" value="ACPS"/>
</dbReference>
<evidence type="ECO:0000256" key="8">
    <source>
        <dbReference type="HAMAP-Rule" id="MF_00101"/>
    </source>
</evidence>
<comment type="subcellular location">
    <subcellularLocation>
        <location evidence="8">Cytoplasm</location>
    </subcellularLocation>
</comment>
<proteinExistence type="inferred from homology"/>
<dbReference type="NCBIfam" id="TIGR00556">
    <property type="entry name" value="pantethn_trn"/>
    <property type="match status" value="1"/>
</dbReference>